<dbReference type="PANTHER" id="PTHR42879:SF2">
    <property type="entry name" value="3-OXOACYL-[ACYL-CARRIER-PROTEIN] REDUCTASE FABG"/>
    <property type="match status" value="1"/>
</dbReference>
<dbReference type="SMART" id="SM00822">
    <property type="entry name" value="PKS_KR"/>
    <property type="match status" value="1"/>
</dbReference>
<evidence type="ECO:0000313" key="5">
    <source>
        <dbReference type="Proteomes" id="UP000013243"/>
    </source>
</evidence>
<dbReference type="RefSeq" id="WP_046002378.1">
    <property type="nucleotide sequence ID" value="NZ_CP015230.1"/>
</dbReference>
<name>A0A1B0ZZG3_9RHOB</name>
<dbReference type="PANTHER" id="PTHR42879">
    <property type="entry name" value="3-OXOACYL-(ACYL-CARRIER-PROTEIN) REDUCTASE"/>
    <property type="match status" value="1"/>
</dbReference>
<dbReference type="GO" id="GO:0032787">
    <property type="term" value="P:monocarboxylic acid metabolic process"/>
    <property type="evidence" value="ECO:0007669"/>
    <property type="project" value="UniProtKB-ARBA"/>
</dbReference>
<accession>A0A1B0ZZG3</accession>
<dbReference type="EMBL" id="CP015230">
    <property type="protein sequence ID" value="ANP39656.1"/>
    <property type="molecule type" value="Genomic_DNA"/>
</dbReference>
<evidence type="ECO:0000256" key="1">
    <source>
        <dbReference type="ARBA" id="ARBA00006484"/>
    </source>
</evidence>
<evidence type="ECO:0000259" key="3">
    <source>
        <dbReference type="SMART" id="SM00822"/>
    </source>
</evidence>
<feature type="domain" description="Ketoreductase" evidence="3">
    <location>
        <begin position="8"/>
        <end position="178"/>
    </location>
</feature>
<protein>
    <submittedName>
        <fullName evidence="4">3-hydroxyacyl-CoA dehydrogenase</fullName>
    </submittedName>
</protein>
<comment type="similarity">
    <text evidence="1 2">Belongs to the short-chain dehydrogenases/reductases (SDR) family.</text>
</comment>
<evidence type="ECO:0000256" key="2">
    <source>
        <dbReference type="RuleBase" id="RU000363"/>
    </source>
</evidence>
<dbReference type="Pfam" id="PF00106">
    <property type="entry name" value="adh_short"/>
    <property type="match status" value="1"/>
</dbReference>
<dbReference type="InterPro" id="IPR050259">
    <property type="entry name" value="SDR"/>
</dbReference>
<dbReference type="CDD" id="cd05233">
    <property type="entry name" value="SDR_c"/>
    <property type="match status" value="1"/>
</dbReference>
<dbReference type="SUPFAM" id="SSF51735">
    <property type="entry name" value="NAD(P)-binding Rossmann-fold domains"/>
    <property type="match status" value="1"/>
</dbReference>
<dbReference type="Gene3D" id="3.40.50.720">
    <property type="entry name" value="NAD(P)-binding Rossmann-like Domain"/>
    <property type="match status" value="1"/>
</dbReference>
<proteinExistence type="inferred from homology"/>
<dbReference type="Proteomes" id="UP000013243">
    <property type="component" value="Chromosome"/>
</dbReference>
<dbReference type="OrthoDB" id="9804774at2"/>
<dbReference type="FunFam" id="3.40.50.720:FF:000084">
    <property type="entry name" value="Short-chain dehydrogenase reductase"/>
    <property type="match status" value="1"/>
</dbReference>
<dbReference type="InterPro" id="IPR002347">
    <property type="entry name" value="SDR_fam"/>
</dbReference>
<reference evidence="4 5" key="1">
    <citation type="journal article" date="2016" name="ISME J.">
        <title>Global occurrence and heterogeneity of the Roseobacter-clade species Ruegeria mobilis.</title>
        <authorList>
            <person name="Sonnenschein E."/>
            <person name="Gram L."/>
        </authorList>
    </citation>
    <scope>NUCLEOTIDE SEQUENCE [LARGE SCALE GENOMIC DNA]</scope>
    <source>
        <strain evidence="4 5">F1926</strain>
    </source>
</reference>
<dbReference type="InterPro" id="IPR020904">
    <property type="entry name" value="Sc_DH/Rdtase_CS"/>
</dbReference>
<dbReference type="GeneID" id="28248696"/>
<dbReference type="InterPro" id="IPR036291">
    <property type="entry name" value="NAD(P)-bd_dom_sf"/>
</dbReference>
<evidence type="ECO:0000313" key="4">
    <source>
        <dbReference type="EMBL" id="ANP39656.1"/>
    </source>
</evidence>
<dbReference type="PROSITE" id="PS00061">
    <property type="entry name" value="ADH_SHORT"/>
    <property type="match status" value="1"/>
</dbReference>
<sequence>MSRDLSQEHILITGGGTGVGAACAQAFAAAGATVTLMGRTEKTLVEQGLPYEVCDVTDAASVTSAVARAAAARGPVSVALANAGAAESVPFAKMQPEMLNAMMAVNLNGVVNLWQAVLPGMKEAGRGRMIAVASTAGLKGYPYVSAYCAAKHAVVGLTRGLAKELARTGITVNAICPGFVETPMLQRSIDNIRAKTGMSAEDAAGALKADNPQGRFVQPVEVADAALWLASSGAASVNGHALALTGGEI</sequence>
<dbReference type="PRINTS" id="PR00081">
    <property type="entry name" value="GDHRDH"/>
</dbReference>
<organism evidence="4 5">
    <name type="scientific">Tritonibacter mobilis F1926</name>
    <dbReference type="NCBI Taxonomy" id="1265309"/>
    <lineage>
        <taxon>Bacteria</taxon>
        <taxon>Pseudomonadati</taxon>
        <taxon>Pseudomonadota</taxon>
        <taxon>Alphaproteobacteria</taxon>
        <taxon>Rhodobacterales</taxon>
        <taxon>Paracoccaceae</taxon>
        <taxon>Tritonibacter</taxon>
    </lineage>
</organism>
<dbReference type="KEGG" id="rmb:K529_002650"/>
<dbReference type="InterPro" id="IPR057326">
    <property type="entry name" value="KR_dom"/>
</dbReference>
<dbReference type="STRING" id="1265309.K529_002650"/>
<dbReference type="PRINTS" id="PR00080">
    <property type="entry name" value="SDRFAMILY"/>
</dbReference>
<dbReference type="AlphaFoldDB" id="A0A1B0ZZG3"/>
<gene>
    <name evidence="4" type="ORF">K529_002650</name>
</gene>
<dbReference type="PROSITE" id="PS51257">
    <property type="entry name" value="PROKAR_LIPOPROTEIN"/>
    <property type="match status" value="1"/>
</dbReference>